<organism evidence="1 2">
    <name type="scientific">Mucilaginibacter gossypii</name>
    <dbReference type="NCBI Taxonomy" id="551996"/>
    <lineage>
        <taxon>Bacteria</taxon>
        <taxon>Pseudomonadati</taxon>
        <taxon>Bacteroidota</taxon>
        <taxon>Sphingobacteriia</taxon>
        <taxon>Sphingobacteriales</taxon>
        <taxon>Sphingobacteriaceae</taxon>
        <taxon>Mucilaginibacter</taxon>
    </lineage>
</organism>
<evidence type="ECO:0000313" key="2">
    <source>
        <dbReference type="Proteomes" id="UP000199705"/>
    </source>
</evidence>
<dbReference type="SUPFAM" id="SSF52402">
    <property type="entry name" value="Adenine nucleotide alpha hydrolases-like"/>
    <property type="match status" value="1"/>
</dbReference>
<reference evidence="2" key="1">
    <citation type="submission" date="2016-10" db="EMBL/GenBank/DDBJ databases">
        <authorList>
            <person name="Varghese N."/>
            <person name="Submissions S."/>
        </authorList>
    </citation>
    <scope>NUCLEOTIDE SEQUENCE [LARGE SCALE GENOMIC DNA]</scope>
    <source>
        <strain evidence="2">Gh-67</strain>
    </source>
</reference>
<evidence type="ECO:0000313" key="1">
    <source>
        <dbReference type="EMBL" id="SDG41438.1"/>
    </source>
</evidence>
<proteinExistence type="predicted"/>
<gene>
    <name evidence="1" type="ORF">SAMN05192573_103338</name>
</gene>
<dbReference type="STRING" id="551996.SAMN05192573_103338"/>
<sequence>MKTILVIDDGSASATNATHLAFNIAKHIGANLVLARIYPVKQPSFSKALQLAGHVAADGYIPGPLRGQPANFSVKEGEHMPLIEELEVSSDTEAQLIAYINKNCVWMVIKGLPESAPFNRDVKVQAVLNRISCPVMLVPLKFDGGFERLVYTADLRYCRLNVLKHLASLAQAFQADLLLAHISAKGLPHIEQNYALTLFSDEISKKIGYERLFFSNTKERDMSRAVDVMIHNMHADLLAVVHHRFHCEQLRTEGSDTSVPVQVGIPVLVFPY</sequence>
<dbReference type="Proteomes" id="UP000199705">
    <property type="component" value="Unassembled WGS sequence"/>
</dbReference>
<name>A0A1G7U203_9SPHI</name>
<dbReference type="Gene3D" id="3.40.50.12370">
    <property type="match status" value="1"/>
</dbReference>
<dbReference type="RefSeq" id="WP_091164247.1">
    <property type="nucleotide sequence ID" value="NZ_FNCG01000003.1"/>
</dbReference>
<protein>
    <submittedName>
        <fullName evidence="1">Universal stress protein family protein</fullName>
    </submittedName>
</protein>
<dbReference type="AlphaFoldDB" id="A0A1G7U203"/>
<accession>A0A1G7U203</accession>
<dbReference type="OrthoDB" id="790059at2"/>
<dbReference type="EMBL" id="FNCG01000003">
    <property type="protein sequence ID" value="SDG41438.1"/>
    <property type="molecule type" value="Genomic_DNA"/>
</dbReference>
<keyword evidence="2" id="KW-1185">Reference proteome</keyword>